<sequence length="181" mass="19397">MGGAIEGSRRPGFLRRFLANDEGTASIEAVIMIPFFIIVWGLLLFAVDVYKHKIDAGMQARDCGWSFAQTGCETLPPQCQAEPGDPVAVDGGAGTGELESSMDDLPLDIPIIGDVLNGIIDELFGELRVARHNEDVNRPQVLGATTVHTRGAFAIMCNERPTTVGEMALDMVCAIAPFFCG</sequence>
<accession>A0A0F6WAN5</accession>
<protein>
    <submittedName>
        <fullName evidence="2">Uncharacterized protein</fullName>
    </submittedName>
</protein>
<reference evidence="2 3" key="1">
    <citation type="submission" date="2015-03" db="EMBL/GenBank/DDBJ databases">
        <title>Genome assembly of Sandaracinus amylolyticus DSM 53668.</title>
        <authorList>
            <person name="Sharma G."/>
            <person name="Subramanian S."/>
        </authorList>
    </citation>
    <scope>NUCLEOTIDE SEQUENCE [LARGE SCALE GENOMIC DNA]</scope>
    <source>
        <strain evidence="2 3">DSM 53668</strain>
    </source>
</reference>
<name>A0A0F6WAN5_9BACT</name>
<dbReference type="AlphaFoldDB" id="A0A0F6WAN5"/>
<dbReference type="RefSeq" id="WP_053238502.1">
    <property type="nucleotide sequence ID" value="NZ_CP011125.1"/>
</dbReference>
<dbReference type="EMBL" id="CP011125">
    <property type="protein sequence ID" value="AKF11658.1"/>
    <property type="molecule type" value="Genomic_DNA"/>
</dbReference>
<evidence type="ECO:0000256" key="1">
    <source>
        <dbReference type="SAM" id="Phobius"/>
    </source>
</evidence>
<gene>
    <name evidence="2" type="ORF">DB32_008807</name>
</gene>
<evidence type="ECO:0000313" key="2">
    <source>
        <dbReference type="EMBL" id="AKF11658.1"/>
    </source>
</evidence>
<keyword evidence="3" id="KW-1185">Reference proteome</keyword>
<keyword evidence="1" id="KW-0812">Transmembrane</keyword>
<evidence type="ECO:0000313" key="3">
    <source>
        <dbReference type="Proteomes" id="UP000034883"/>
    </source>
</evidence>
<dbReference type="KEGG" id="samy:DB32_008807"/>
<keyword evidence="1" id="KW-1133">Transmembrane helix</keyword>
<feature type="transmembrane region" description="Helical" evidence="1">
    <location>
        <begin position="29"/>
        <end position="50"/>
    </location>
</feature>
<dbReference type="STRING" id="927083.DB32_008807"/>
<keyword evidence="1" id="KW-0472">Membrane</keyword>
<proteinExistence type="predicted"/>
<dbReference type="Proteomes" id="UP000034883">
    <property type="component" value="Chromosome"/>
</dbReference>
<organism evidence="2 3">
    <name type="scientific">Sandaracinus amylolyticus</name>
    <dbReference type="NCBI Taxonomy" id="927083"/>
    <lineage>
        <taxon>Bacteria</taxon>
        <taxon>Pseudomonadati</taxon>
        <taxon>Myxococcota</taxon>
        <taxon>Polyangia</taxon>
        <taxon>Polyangiales</taxon>
        <taxon>Sandaracinaceae</taxon>
        <taxon>Sandaracinus</taxon>
    </lineage>
</organism>